<sequence>MKEQLRRSLLASQKNFCSNEELQSWFDPLTIKHSENPPSIYVTFPHRFFGSWFANTFQKIFEETSYELWGYGVNFYYDEVTTKEPLYYPIKQNKSTQPTNISQHFDNFIINGKHSWIISIIENILCSVSENILKNTSEEITQLLVLFGKQTTGKTHLLRAIANELSKIPSCSFKYTTTDELAFSLNKEPLFLFREHIQSHHIILIDDFQRVSSYPELQLELTILLDYYKDNKKILIISGTDHPLTWNVSKEIYSRLEVGLWGELPEPDLDIRFRYAQQLSKEKKYILPKEQLLIISQHCHSLRCLSGILHRTIAHKTLLNRELSEKELITLIKQTGEITSISPQLIIMLVGECYGFSANDIISESRQQQLVLARQVAMYLCRELLGYSYPAIGRLFGGRDHTTVLHSVKKIALLQDNDRVIHTMIHELIQKCKNVKNDER</sequence>
<accession>Q1MQ86</accession>
<dbReference type="KEGG" id="lip:LI0787"/>
<dbReference type="GO" id="GO:0005524">
    <property type="term" value="F:ATP binding"/>
    <property type="evidence" value="ECO:0007669"/>
    <property type="project" value="UniProtKB-KW"/>
</dbReference>
<dbReference type="PROSITE" id="PS50007">
    <property type="entry name" value="PIPLC_X_DOMAIN"/>
    <property type="match status" value="1"/>
</dbReference>
<evidence type="ECO:0000256" key="4">
    <source>
        <dbReference type="ARBA" id="ARBA00022840"/>
    </source>
</evidence>
<dbReference type="PANTHER" id="PTHR30050">
    <property type="entry name" value="CHROMOSOMAL REPLICATION INITIATOR PROTEIN DNAA"/>
    <property type="match status" value="1"/>
</dbReference>
<dbReference type="AlphaFoldDB" id="Q1MQ86"/>
<keyword evidence="4 7" id="KW-0067">ATP-binding</keyword>
<evidence type="ECO:0000259" key="9">
    <source>
        <dbReference type="SMART" id="SM00760"/>
    </source>
</evidence>
<reference evidence="10 11" key="1">
    <citation type="submission" date="2005-11" db="EMBL/GenBank/DDBJ databases">
        <title>The complete genome sequence of Lawsonia intracellularis: the causative agent of proliferative enteropathy.</title>
        <authorList>
            <person name="Kaur K."/>
            <person name="Zhang Q."/>
            <person name="Beckler D."/>
            <person name="Munir S."/>
            <person name="Li L."/>
            <person name="Kinsley K."/>
            <person name="Herron L."/>
            <person name="Peterson A."/>
            <person name="May B."/>
            <person name="Singh S."/>
            <person name="Gebhart C."/>
            <person name="Kapur V."/>
        </authorList>
    </citation>
    <scope>NUCLEOTIDE SEQUENCE [LARGE SCALE GENOMIC DNA]</scope>
    <source>
        <strain evidence="10 11">PHE/MN1-00</strain>
    </source>
</reference>
<dbReference type="Gene3D" id="3.40.50.300">
    <property type="entry name" value="P-loop containing nucleotide triphosphate hydrolases"/>
    <property type="match status" value="1"/>
</dbReference>
<dbReference type="GO" id="GO:0006270">
    <property type="term" value="P:DNA replication initiation"/>
    <property type="evidence" value="ECO:0007669"/>
    <property type="project" value="InterPro"/>
</dbReference>
<dbReference type="PROSITE" id="PS01008">
    <property type="entry name" value="DNAA"/>
    <property type="match status" value="1"/>
</dbReference>
<dbReference type="eggNOG" id="COG0593">
    <property type="taxonomic scope" value="Bacteria"/>
</dbReference>
<evidence type="ECO:0000256" key="1">
    <source>
        <dbReference type="ARBA" id="ARBA00022490"/>
    </source>
</evidence>
<gene>
    <name evidence="10" type="primary">dnaA</name>
    <name evidence="10" type="ordered locus">LI0787</name>
</gene>
<evidence type="ECO:0000256" key="2">
    <source>
        <dbReference type="ARBA" id="ARBA00022705"/>
    </source>
</evidence>
<protein>
    <recommendedName>
        <fullName evidence="7">Chromosomal replication initiator protein DnaA</fullName>
    </recommendedName>
</protein>
<keyword evidence="1" id="KW-0963">Cytoplasm</keyword>
<evidence type="ECO:0000256" key="3">
    <source>
        <dbReference type="ARBA" id="ARBA00022741"/>
    </source>
</evidence>
<dbReference type="InterPro" id="IPR013159">
    <property type="entry name" value="DnaA_C"/>
</dbReference>
<keyword evidence="6 7" id="KW-0238">DNA-binding</keyword>
<dbReference type="InterPro" id="IPR010921">
    <property type="entry name" value="Trp_repressor/repl_initiator"/>
</dbReference>
<evidence type="ECO:0000313" key="10">
    <source>
        <dbReference type="EMBL" id="CAJ54841.1"/>
    </source>
</evidence>
<dbReference type="Proteomes" id="UP000002430">
    <property type="component" value="Chromosome"/>
</dbReference>
<dbReference type="Pfam" id="PF00308">
    <property type="entry name" value="Bac_DnaA"/>
    <property type="match status" value="1"/>
</dbReference>
<keyword evidence="5" id="KW-0446">Lipid-binding</keyword>
<proteinExistence type="inferred from homology"/>
<keyword evidence="3 7" id="KW-0547">Nucleotide-binding</keyword>
<dbReference type="SUPFAM" id="SSF48295">
    <property type="entry name" value="TrpR-like"/>
    <property type="match status" value="1"/>
</dbReference>
<keyword evidence="11" id="KW-1185">Reference proteome</keyword>
<keyword evidence="2 7" id="KW-0235">DNA replication</keyword>
<dbReference type="InterPro" id="IPR027417">
    <property type="entry name" value="P-loop_NTPase"/>
</dbReference>
<dbReference type="CDD" id="cd06571">
    <property type="entry name" value="Bac_DnaA_C"/>
    <property type="match status" value="1"/>
</dbReference>
<organism evidence="10 11">
    <name type="scientific">Lawsonia intracellularis (strain PHE/MN1-00)</name>
    <dbReference type="NCBI Taxonomy" id="363253"/>
    <lineage>
        <taxon>Bacteria</taxon>
        <taxon>Pseudomonadati</taxon>
        <taxon>Thermodesulfobacteriota</taxon>
        <taxon>Desulfovibrionia</taxon>
        <taxon>Desulfovibrionales</taxon>
        <taxon>Desulfovibrionaceae</taxon>
        <taxon>Lawsonia</taxon>
    </lineage>
</organism>
<feature type="domain" description="Chromosomal replication initiator DnaA C-terminal" evidence="9">
    <location>
        <begin position="342"/>
        <end position="411"/>
    </location>
</feature>
<dbReference type="SUPFAM" id="SSF52540">
    <property type="entry name" value="P-loop containing nucleoside triphosphate hydrolases"/>
    <property type="match status" value="1"/>
</dbReference>
<dbReference type="CDD" id="cd00009">
    <property type="entry name" value="AAA"/>
    <property type="match status" value="1"/>
</dbReference>
<dbReference type="Pfam" id="PF08299">
    <property type="entry name" value="Bac_DnaA_C"/>
    <property type="match status" value="1"/>
</dbReference>
<dbReference type="PRINTS" id="PR00051">
    <property type="entry name" value="DNAA"/>
</dbReference>
<dbReference type="STRING" id="363253.LI0787"/>
<dbReference type="OrthoDB" id="9807019at2"/>
<dbReference type="GO" id="GO:0003688">
    <property type="term" value="F:DNA replication origin binding"/>
    <property type="evidence" value="ECO:0007669"/>
    <property type="project" value="InterPro"/>
</dbReference>
<dbReference type="GO" id="GO:0006275">
    <property type="term" value="P:regulation of DNA replication"/>
    <property type="evidence" value="ECO:0007669"/>
    <property type="project" value="InterPro"/>
</dbReference>
<dbReference type="SMART" id="SM00760">
    <property type="entry name" value="Bac_DnaA_C"/>
    <property type="match status" value="1"/>
</dbReference>
<evidence type="ECO:0000256" key="7">
    <source>
        <dbReference type="RuleBase" id="RU000577"/>
    </source>
</evidence>
<evidence type="ECO:0000256" key="8">
    <source>
        <dbReference type="RuleBase" id="RU004227"/>
    </source>
</evidence>
<dbReference type="InterPro" id="IPR020591">
    <property type="entry name" value="Chromosome_initiator_DnaA-like"/>
</dbReference>
<dbReference type="Gene3D" id="1.10.1750.10">
    <property type="match status" value="1"/>
</dbReference>
<dbReference type="InterPro" id="IPR018312">
    <property type="entry name" value="Chromosome_initiator_DnaA_CS"/>
</dbReference>
<dbReference type="HOGENOM" id="CLU_026910_3_2_7"/>
<comment type="similarity">
    <text evidence="8">Belongs to the DnaA family.</text>
</comment>
<dbReference type="InterPro" id="IPR013317">
    <property type="entry name" value="DnaA_dom"/>
</dbReference>
<dbReference type="GO" id="GO:0008289">
    <property type="term" value="F:lipid binding"/>
    <property type="evidence" value="ECO:0007669"/>
    <property type="project" value="UniProtKB-KW"/>
</dbReference>
<comment type="function">
    <text evidence="7">Plays an essential role in the initiation and regulation of chromosomal replication. ATP-DnaA binds to the origin of replication (oriC) to initiate formation of the DNA replication initiation complex once per cell cycle. Binds the DnaA box (a 9 base pair repeat at the origin) and separates the double-stranded (ds)DNA. Forms a right-handed helical filament on oriC DNA; dsDNA binds to the exterior of the filament while single-stranded (ss)DNA is stabiized in the filament's interior. The ATP-DnaA-oriC complex binds and stabilizes one strand of the AT-rich DNA unwinding element (DUE), permitting loading of DNA polymerase. After initiation quickly degrades to an ADP-DnaA complex that is not apt for DNA replication. Binds acidic phospholipids.</text>
</comment>
<evidence type="ECO:0000313" key="11">
    <source>
        <dbReference type="Proteomes" id="UP000002430"/>
    </source>
</evidence>
<dbReference type="EMBL" id="AM180252">
    <property type="protein sequence ID" value="CAJ54841.1"/>
    <property type="molecule type" value="Genomic_DNA"/>
</dbReference>
<dbReference type="PANTHER" id="PTHR30050:SF2">
    <property type="entry name" value="CHROMOSOMAL REPLICATION INITIATOR PROTEIN DNAA"/>
    <property type="match status" value="1"/>
</dbReference>
<dbReference type="GO" id="GO:0005886">
    <property type="term" value="C:plasma membrane"/>
    <property type="evidence" value="ECO:0007669"/>
    <property type="project" value="TreeGrafter"/>
</dbReference>
<evidence type="ECO:0000256" key="6">
    <source>
        <dbReference type="ARBA" id="ARBA00023125"/>
    </source>
</evidence>
<name>Q1MQ86_LAWIP</name>
<evidence type="ECO:0000256" key="5">
    <source>
        <dbReference type="ARBA" id="ARBA00023121"/>
    </source>
</evidence>
<dbReference type="RefSeq" id="WP_011526870.1">
    <property type="nucleotide sequence ID" value="NC_008011.1"/>
</dbReference>